<dbReference type="OrthoDB" id="199599at2759"/>
<feature type="compositionally biased region" description="Low complexity" evidence="6">
    <location>
        <begin position="145"/>
        <end position="188"/>
    </location>
</feature>
<dbReference type="Pfam" id="PF02656">
    <property type="entry name" value="DUF202"/>
    <property type="match status" value="1"/>
</dbReference>
<feature type="compositionally biased region" description="Low complexity" evidence="6">
    <location>
        <begin position="11"/>
        <end position="27"/>
    </location>
</feature>
<dbReference type="InterPro" id="IPR003807">
    <property type="entry name" value="DUF202"/>
</dbReference>
<feature type="compositionally biased region" description="Polar residues" evidence="6">
    <location>
        <begin position="270"/>
        <end position="286"/>
    </location>
</feature>
<evidence type="ECO:0000256" key="7">
    <source>
        <dbReference type="SAM" id="Phobius"/>
    </source>
</evidence>
<dbReference type="InterPro" id="IPR052053">
    <property type="entry name" value="IM_YidH-like"/>
</dbReference>
<feature type="transmembrane region" description="Helical" evidence="7">
    <location>
        <begin position="455"/>
        <end position="472"/>
    </location>
</feature>
<dbReference type="EMBL" id="ML992511">
    <property type="protein sequence ID" value="KAF2220800.1"/>
    <property type="molecule type" value="Genomic_DNA"/>
</dbReference>
<feature type="region of interest" description="Disordered" evidence="6">
    <location>
        <begin position="1"/>
        <end position="125"/>
    </location>
</feature>
<feature type="region of interest" description="Disordered" evidence="6">
    <location>
        <begin position="241"/>
        <end position="337"/>
    </location>
</feature>
<dbReference type="PANTHER" id="PTHR34187:SF2">
    <property type="entry name" value="DUF202 DOMAIN-CONTAINING PROTEIN"/>
    <property type="match status" value="1"/>
</dbReference>
<keyword evidence="3 7" id="KW-0812">Transmembrane</keyword>
<comment type="subcellular location">
    <subcellularLocation>
        <location evidence="1">Cell membrane</location>
        <topology evidence="1">Multi-pass membrane protein</topology>
    </subcellularLocation>
</comment>
<evidence type="ECO:0000259" key="8">
    <source>
        <dbReference type="Pfam" id="PF02656"/>
    </source>
</evidence>
<evidence type="ECO:0000256" key="6">
    <source>
        <dbReference type="SAM" id="MobiDB-lite"/>
    </source>
</evidence>
<evidence type="ECO:0000313" key="9">
    <source>
        <dbReference type="EMBL" id="KAF2220800.1"/>
    </source>
</evidence>
<evidence type="ECO:0000256" key="1">
    <source>
        <dbReference type="ARBA" id="ARBA00004651"/>
    </source>
</evidence>
<evidence type="ECO:0000256" key="2">
    <source>
        <dbReference type="ARBA" id="ARBA00022475"/>
    </source>
</evidence>
<evidence type="ECO:0000256" key="4">
    <source>
        <dbReference type="ARBA" id="ARBA00022989"/>
    </source>
</evidence>
<dbReference type="PANTHER" id="PTHR34187">
    <property type="entry name" value="FGR18P"/>
    <property type="match status" value="1"/>
</dbReference>
<sequence length="519" mass="54982">MPLPCSPVSMSTGDDTSTSQSQSAAGSDSEEGSLITPRPGPSAPAERTQATLSKPAQPTAEAFKRSTSFKDWRTDTNRERAGAASEDDEVEQAIESGHAIREPSQVSKSQPKQSPPIQQAQIDAAVPQQQFSVITTVASIEPSRRLPSPSPSIKSNRSTKSSRSRSGSFSSTKLKSKSKSQSGSGSTSPTLAKKPTEPERQRSVSFHPTSYTRPGLGEDGVSPNTSYSAYLMARKASPRGSIADTHHLTEEPESSADENTAILRRASAKAANNTYGTSASRTTDSISPHAAGYEAPPDPGAPLRRKSSPPTTTSSSRDRDAHSPSSSTSHSQQEDSRWRALLEKYGSIELENKGSVARDHLALERTFLAWLRTSLSFASIGIAVTQLFRLNTTLQENESANSTSVSSSSSPPVVVSSGAGVLPPNGSRRVYQSEFLTALASSPDLQRLSHVGKPLGATFLVVAILILLVGFHRYFESQHYVIRGKFPASRGSVLLVSAVAGALIVASLAVILSVAPRGG</sequence>
<feature type="compositionally biased region" description="Low complexity" evidence="6">
    <location>
        <begin position="103"/>
        <end position="122"/>
    </location>
</feature>
<protein>
    <recommendedName>
        <fullName evidence="8">DUF202 domain-containing protein</fullName>
    </recommendedName>
</protein>
<feature type="region of interest" description="Disordered" evidence="6">
    <location>
        <begin position="400"/>
        <end position="421"/>
    </location>
</feature>
<keyword evidence="2" id="KW-1003">Cell membrane</keyword>
<keyword evidence="5 7" id="KW-0472">Membrane</keyword>
<evidence type="ECO:0000256" key="3">
    <source>
        <dbReference type="ARBA" id="ARBA00022692"/>
    </source>
</evidence>
<evidence type="ECO:0000313" key="10">
    <source>
        <dbReference type="Proteomes" id="UP000799538"/>
    </source>
</evidence>
<feature type="transmembrane region" description="Helical" evidence="7">
    <location>
        <begin position="493"/>
        <end position="515"/>
    </location>
</feature>
<keyword evidence="10" id="KW-1185">Reference proteome</keyword>
<evidence type="ECO:0000256" key="5">
    <source>
        <dbReference type="ARBA" id="ARBA00023136"/>
    </source>
</evidence>
<dbReference type="AlphaFoldDB" id="A0A6A6G5W4"/>
<feature type="domain" description="DUF202" evidence="8">
    <location>
        <begin position="358"/>
        <end position="479"/>
    </location>
</feature>
<gene>
    <name evidence="9" type="ORF">BDZ85DRAFT_265771</name>
</gene>
<proteinExistence type="predicted"/>
<reference evidence="10" key="1">
    <citation type="journal article" date="2020" name="Stud. Mycol.">
        <title>101 Dothideomycetes genomes: A test case for predicting lifestyles and emergence of pathogens.</title>
        <authorList>
            <person name="Haridas S."/>
            <person name="Albert R."/>
            <person name="Binder M."/>
            <person name="Bloem J."/>
            <person name="LaButti K."/>
            <person name="Salamov A."/>
            <person name="Andreopoulos B."/>
            <person name="Baker S."/>
            <person name="Barry K."/>
            <person name="Bills G."/>
            <person name="Bluhm B."/>
            <person name="Cannon C."/>
            <person name="Castanera R."/>
            <person name="Culley D."/>
            <person name="Daum C."/>
            <person name="Ezra D."/>
            <person name="Gonzalez J."/>
            <person name="Henrissat B."/>
            <person name="Kuo A."/>
            <person name="Liang C."/>
            <person name="Lipzen A."/>
            <person name="Lutzoni F."/>
            <person name="Magnuson J."/>
            <person name="Mondo S."/>
            <person name="Nolan M."/>
            <person name="Ohm R."/>
            <person name="Pangilinan J."/>
            <person name="Park H.-J."/>
            <person name="Ramirez L."/>
            <person name="Alfaro M."/>
            <person name="Sun H."/>
            <person name="Tritt A."/>
            <person name="Yoshinaga Y."/>
            <person name="Zwiers L.-H."/>
            <person name="Turgeon B."/>
            <person name="Goodwin S."/>
            <person name="Spatafora J."/>
            <person name="Crous P."/>
            <person name="Grigoriev I."/>
        </authorList>
    </citation>
    <scope>NUCLEOTIDE SEQUENCE [LARGE SCALE GENOMIC DNA]</scope>
    <source>
        <strain evidence="10">CECT 20119</strain>
    </source>
</reference>
<keyword evidence="4 7" id="KW-1133">Transmembrane helix</keyword>
<feature type="compositionally biased region" description="Basic and acidic residues" evidence="6">
    <location>
        <begin position="62"/>
        <end position="81"/>
    </location>
</feature>
<feature type="compositionally biased region" description="Polar residues" evidence="6">
    <location>
        <begin position="203"/>
        <end position="212"/>
    </location>
</feature>
<accession>A0A6A6G5W4</accession>
<dbReference type="Proteomes" id="UP000799538">
    <property type="component" value="Unassembled WGS sequence"/>
</dbReference>
<feature type="region of interest" description="Disordered" evidence="6">
    <location>
        <begin position="137"/>
        <end position="225"/>
    </location>
</feature>
<name>A0A6A6G5W4_9PEZI</name>
<dbReference type="GO" id="GO:0005886">
    <property type="term" value="C:plasma membrane"/>
    <property type="evidence" value="ECO:0007669"/>
    <property type="project" value="UniProtKB-SubCell"/>
</dbReference>
<organism evidence="9 10">
    <name type="scientific">Elsinoe ampelina</name>
    <dbReference type="NCBI Taxonomy" id="302913"/>
    <lineage>
        <taxon>Eukaryota</taxon>
        <taxon>Fungi</taxon>
        <taxon>Dikarya</taxon>
        <taxon>Ascomycota</taxon>
        <taxon>Pezizomycotina</taxon>
        <taxon>Dothideomycetes</taxon>
        <taxon>Dothideomycetidae</taxon>
        <taxon>Myriangiales</taxon>
        <taxon>Elsinoaceae</taxon>
        <taxon>Elsinoe</taxon>
    </lineage>
</organism>